<dbReference type="GeneID" id="105210793"/>
<feature type="region of interest" description="Disordered" evidence="1">
    <location>
        <begin position="148"/>
        <end position="207"/>
    </location>
</feature>
<protein>
    <submittedName>
        <fullName evidence="3">Protein phosphatase 1 regulatory subunit 12C</fullName>
    </submittedName>
</protein>
<dbReference type="OrthoDB" id="7996768at2759"/>
<evidence type="ECO:0000313" key="3">
    <source>
        <dbReference type="EMBL" id="JAD07904.1"/>
    </source>
</evidence>
<evidence type="ECO:0000256" key="1">
    <source>
        <dbReference type="SAM" id="MobiDB-lite"/>
    </source>
</evidence>
<organism evidence="3">
    <name type="scientific">Zeugodacus cucurbitae</name>
    <name type="common">Melon fruit fly</name>
    <name type="synonym">Bactrocera cucurbitae</name>
    <dbReference type="NCBI Taxonomy" id="28588"/>
    <lineage>
        <taxon>Eukaryota</taxon>
        <taxon>Metazoa</taxon>
        <taxon>Ecdysozoa</taxon>
        <taxon>Arthropoda</taxon>
        <taxon>Hexapoda</taxon>
        <taxon>Insecta</taxon>
        <taxon>Pterygota</taxon>
        <taxon>Neoptera</taxon>
        <taxon>Endopterygota</taxon>
        <taxon>Diptera</taxon>
        <taxon>Brachycera</taxon>
        <taxon>Muscomorpha</taxon>
        <taxon>Tephritoidea</taxon>
        <taxon>Tephritidae</taxon>
        <taxon>Zeugodacus</taxon>
        <taxon>Zeugodacus</taxon>
    </lineage>
</organism>
<dbReference type="InterPro" id="IPR044822">
    <property type="entry name" value="Myb_DNA-bind_4"/>
</dbReference>
<accession>A0A0A1X9F1</accession>
<sequence length="259" mass="29694">MSSEDRQKRKRWSVREVKCLLKCYLAHKDEFVHSRKKRLAYNNVLEDMIADGFVDPSATVITLENKIRTLHSTYKAAKANEGKPTGLTNCFPFMEEMEEVFGDMDFSSNDHRLQMGISSENSFSMSPTDTVFTADDILIPDLTYPELHIKTSPPSSPIPQPEIKSSPPSSPSSYTPMKSPSVPTSLSQIQSVSASLPQVSNRKRRRKTAREIYYEQKLKIKQKLAENKMEERRRLNQSILEVLKDAEKKKLEMLKSYLK</sequence>
<reference evidence="3" key="1">
    <citation type="submission" date="2014-11" db="EMBL/GenBank/DDBJ databases">
        <authorList>
            <person name="Geib S."/>
        </authorList>
    </citation>
    <scope>NUCLEOTIDE SEQUENCE</scope>
</reference>
<feature type="domain" description="Myb/SANT-like DNA-binding" evidence="2">
    <location>
        <begin position="9"/>
        <end position="99"/>
    </location>
</feature>
<evidence type="ECO:0000259" key="2">
    <source>
        <dbReference type="Pfam" id="PF13837"/>
    </source>
</evidence>
<proteinExistence type="predicted"/>
<dbReference type="EMBL" id="GBXI01006388">
    <property type="protein sequence ID" value="JAD07904.1"/>
    <property type="molecule type" value="Transcribed_RNA"/>
</dbReference>
<feature type="compositionally biased region" description="Low complexity" evidence="1">
    <location>
        <begin position="161"/>
        <end position="181"/>
    </location>
</feature>
<gene>
    <name evidence="3" type="primary">PPP1R12C</name>
    <name evidence="3" type="ORF">g.1385</name>
</gene>
<reference evidence="3" key="2">
    <citation type="journal article" date="2015" name="Gigascience">
        <title>Reconstructing a comprehensive transcriptome assembly of a white-pupal translocated strain of the pest fruit fly Bactrocera cucurbitae.</title>
        <authorList>
            <person name="Sim S.B."/>
            <person name="Calla B."/>
            <person name="Hall B."/>
            <person name="DeRego T."/>
            <person name="Geib S.M."/>
        </authorList>
    </citation>
    <scope>NUCLEOTIDE SEQUENCE</scope>
</reference>
<dbReference type="AlphaFoldDB" id="A0A0A1X9F1"/>
<dbReference type="Pfam" id="PF13837">
    <property type="entry name" value="Myb_DNA-bind_4"/>
    <property type="match status" value="1"/>
</dbReference>
<feature type="compositionally biased region" description="Polar residues" evidence="1">
    <location>
        <begin position="182"/>
        <end position="200"/>
    </location>
</feature>
<name>A0A0A1X9F1_ZEUCU</name>